<dbReference type="Pfam" id="PF10077">
    <property type="entry name" value="DUF2314"/>
    <property type="match status" value="1"/>
</dbReference>
<protein>
    <recommendedName>
        <fullName evidence="1">DUF2314 domain-containing protein</fullName>
    </recommendedName>
</protein>
<proteinExistence type="predicted"/>
<sequence>MAKWFSREWWGRFFNWLLPPNKRPSATGTENAEDETRLISFVALLAEPVQLESHTIARLASEAWNADLSAEEETGADGFVVGSPTTIFIRYRDRMFFVNMFDRPYVDDVEEVSSKITDMRLSSLFGRHTAWISCDATDITADSPDKEVREAYRMCGWLMSKLVDDNTLALLIPDQERIYPSGEKLEELLKSKDPFAAVTEEGYAPVVAVDGEDPRMQAAVDEARRRWPEFVEAFETRGPAHFSVKSPITAGGNTEFIWIEVTAIENDTILGTLANDPMDLGQLKLGSRVRTSASELNDWIYFDEKEIMHGGFTIKVVEDISRERADQKPESGGNASSSGG</sequence>
<dbReference type="EMBL" id="CP036271">
    <property type="protein sequence ID" value="QDT53412.1"/>
    <property type="molecule type" value="Genomic_DNA"/>
</dbReference>
<feature type="domain" description="DUF2314" evidence="1">
    <location>
        <begin position="213"/>
        <end position="322"/>
    </location>
</feature>
<name>A0A517SBC3_9PLAN</name>
<dbReference type="InterPro" id="IPR018756">
    <property type="entry name" value="DUF2314"/>
</dbReference>
<evidence type="ECO:0000259" key="1">
    <source>
        <dbReference type="Pfam" id="PF10077"/>
    </source>
</evidence>
<gene>
    <name evidence="2" type="ORF">Pan44_14290</name>
</gene>
<reference evidence="2 3" key="1">
    <citation type="submission" date="2019-02" db="EMBL/GenBank/DDBJ databases">
        <title>Deep-cultivation of Planctomycetes and their phenomic and genomic characterization uncovers novel biology.</title>
        <authorList>
            <person name="Wiegand S."/>
            <person name="Jogler M."/>
            <person name="Boedeker C."/>
            <person name="Pinto D."/>
            <person name="Vollmers J."/>
            <person name="Rivas-Marin E."/>
            <person name="Kohn T."/>
            <person name="Peeters S.H."/>
            <person name="Heuer A."/>
            <person name="Rast P."/>
            <person name="Oberbeckmann S."/>
            <person name="Bunk B."/>
            <person name="Jeske O."/>
            <person name="Meyerdierks A."/>
            <person name="Storesund J.E."/>
            <person name="Kallscheuer N."/>
            <person name="Luecker S."/>
            <person name="Lage O.M."/>
            <person name="Pohl T."/>
            <person name="Merkel B.J."/>
            <person name="Hornburger P."/>
            <person name="Mueller R.-W."/>
            <person name="Bruemmer F."/>
            <person name="Labrenz M."/>
            <person name="Spormann A.M."/>
            <person name="Op den Camp H."/>
            <person name="Overmann J."/>
            <person name="Amann R."/>
            <person name="Jetten M.S.M."/>
            <person name="Mascher T."/>
            <person name="Medema M.H."/>
            <person name="Devos D.P."/>
            <person name="Kaster A.-K."/>
            <person name="Ovreas L."/>
            <person name="Rohde M."/>
            <person name="Galperin M.Y."/>
            <person name="Jogler C."/>
        </authorList>
    </citation>
    <scope>NUCLEOTIDE SEQUENCE [LARGE SCALE GENOMIC DNA]</scope>
    <source>
        <strain evidence="2 3">Pan44</strain>
    </source>
</reference>
<dbReference type="RefSeq" id="WP_145028603.1">
    <property type="nucleotide sequence ID" value="NZ_CP036271.1"/>
</dbReference>
<dbReference type="Proteomes" id="UP000315700">
    <property type="component" value="Chromosome"/>
</dbReference>
<evidence type="ECO:0000313" key="3">
    <source>
        <dbReference type="Proteomes" id="UP000315700"/>
    </source>
</evidence>
<evidence type="ECO:0000313" key="2">
    <source>
        <dbReference type="EMBL" id="QDT53412.1"/>
    </source>
</evidence>
<accession>A0A517SBC3</accession>
<dbReference type="OrthoDB" id="243495at2"/>
<keyword evidence="3" id="KW-1185">Reference proteome</keyword>
<dbReference type="InParanoid" id="A0A517SBC3"/>
<dbReference type="AlphaFoldDB" id="A0A517SBC3"/>
<organism evidence="2 3">
    <name type="scientific">Caulifigura coniformis</name>
    <dbReference type="NCBI Taxonomy" id="2527983"/>
    <lineage>
        <taxon>Bacteria</taxon>
        <taxon>Pseudomonadati</taxon>
        <taxon>Planctomycetota</taxon>
        <taxon>Planctomycetia</taxon>
        <taxon>Planctomycetales</taxon>
        <taxon>Planctomycetaceae</taxon>
        <taxon>Caulifigura</taxon>
    </lineage>
</organism>
<dbReference type="KEGG" id="ccos:Pan44_14290"/>